<feature type="transmembrane region" description="Helical" evidence="1">
    <location>
        <begin position="289"/>
        <end position="308"/>
    </location>
</feature>
<feature type="transmembrane region" description="Helical" evidence="1">
    <location>
        <begin position="469"/>
        <end position="487"/>
    </location>
</feature>
<evidence type="ECO:0000313" key="2">
    <source>
        <dbReference type="EMBL" id="AQS53578.1"/>
    </source>
</evidence>
<dbReference type="STRING" id="708126.BW727_101211"/>
<dbReference type="KEGG" id="jda:BW727_101211"/>
<dbReference type="RefSeq" id="WP_062472224.1">
    <property type="nucleotide sequence ID" value="NZ_BBYN01000041.1"/>
</dbReference>
<protein>
    <recommendedName>
        <fullName evidence="4">Glycosyltransferase RgtA/B/C/D-like domain-containing protein</fullName>
    </recommendedName>
</protein>
<feature type="transmembrane region" description="Helical" evidence="1">
    <location>
        <begin position="359"/>
        <end position="378"/>
    </location>
</feature>
<dbReference type="AlphaFoldDB" id="A0A1S6IPV0"/>
<feature type="transmembrane region" description="Helical" evidence="1">
    <location>
        <begin position="30"/>
        <end position="49"/>
    </location>
</feature>
<keyword evidence="1" id="KW-1133">Transmembrane helix</keyword>
<organism evidence="2 3">
    <name type="scientific">Jeotgalibaca dankookensis</name>
    <dbReference type="NCBI Taxonomy" id="708126"/>
    <lineage>
        <taxon>Bacteria</taxon>
        <taxon>Bacillati</taxon>
        <taxon>Bacillota</taxon>
        <taxon>Bacilli</taxon>
        <taxon>Lactobacillales</taxon>
        <taxon>Carnobacteriaceae</taxon>
        <taxon>Jeotgalibaca</taxon>
    </lineage>
</organism>
<name>A0A1S6IPV0_9LACT</name>
<feature type="transmembrane region" description="Helical" evidence="1">
    <location>
        <begin position="85"/>
        <end position="105"/>
    </location>
</feature>
<dbReference type="Proteomes" id="UP000188993">
    <property type="component" value="Chromosome"/>
</dbReference>
<keyword evidence="1" id="KW-0472">Membrane</keyword>
<reference evidence="2 3" key="1">
    <citation type="journal article" date="2014" name="Int. J. Syst. Evol. Microbiol.">
        <title>Jeotgalibaca dankookensis gen. nov., sp. nov., a member of the family Carnobacteriaceae, isolated from seujeot (Korean traditional food).</title>
        <authorList>
            <person name="Lee D.G."/>
            <person name="Trujillo M.E."/>
            <person name="Kang H."/>
            <person name="Ahn T.Y."/>
        </authorList>
    </citation>
    <scope>NUCLEOTIDE SEQUENCE [LARGE SCALE GENOMIC DNA]</scope>
    <source>
        <strain evidence="2 3">EX-07</strain>
    </source>
</reference>
<feature type="transmembrane region" description="Helical" evidence="1">
    <location>
        <begin position="164"/>
        <end position="183"/>
    </location>
</feature>
<feature type="transmembrane region" description="Helical" evidence="1">
    <location>
        <begin position="212"/>
        <end position="232"/>
    </location>
</feature>
<keyword evidence="3" id="KW-1185">Reference proteome</keyword>
<feature type="transmembrane region" description="Helical" evidence="1">
    <location>
        <begin position="428"/>
        <end position="448"/>
    </location>
</feature>
<feature type="transmembrane region" description="Helical" evidence="1">
    <location>
        <begin position="385"/>
        <end position="408"/>
    </location>
</feature>
<dbReference type="OrthoDB" id="2787347at2"/>
<evidence type="ECO:0000256" key="1">
    <source>
        <dbReference type="SAM" id="Phobius"/>
    </source>
</evidence>
<proteinExistence type="predicted"/>
<sequence length="606" mass="70199">MTLIRILILIFSLYGGKQFFVRRMKIPNELGWITTICSIVLLLYIAGFLNLLLPATFLIFIACSFYWVYILFMKLRSKERSIPHFSMWNVWFTIYTALIGSILMFTQLEHYDNFSHWALIVKFLFTEGHLPTNVDSIISYTSYPMGSSLFIYYSTVIAGFRDNVMLVSQFIFIASALFSLGVFIRDKTRVLTISIMFFTITLFNYFNTSIRLNNLLVDYLLPALALSGIAAVYSCRKNIKLMSFLFFIITAVLNLVKSSGIFFSIVILFYFIYKLIPLVIEEKSKTKSLLVALIAIVSSFSPIMYWSYYVKNHFEVTKHEVSLTSYQSLFKAKDSNVTKDIFNKQFDYLTDIYNTNTQGILLFLIILLGGYLIIRIGIGRKNSLLKVLIIGIFIIFSYYLGIYCMFLFSMPIDEAIRLAGIERYASSIVIFSLGLAFSAIALEVDYSLYEKNIALRNYKSYKSLLTKKIYQYSTIILSFISILLLLSEVNGIKYHNTQFYKSVPGQFQKVVSQQFNINQDRILVVTTDKENLNSYYTNFFSKYYLYSTNVTPKDDFMMDSQSFRTFIESFDSIIILEDHWTFKELMEQLTGDVPKIGSYAVKDLLD</sequence>
<dbReference type="EMBL" id="CP019728">
    <property type="protein sequence ID" value="AQS53578.1"/>
    <property type="molecule type" value="Genomic_DNA"/>
</dbReference>
<gene>
    <name evidence="2" type="ORF">BW727_101211</name>
</gene>
<evidence type="ECO:0000313" key="3">
    <source>
        <dbReference type="Proteomes" id="UP000188993"/>
    </source>
</evidence>
<feature type="transmembrane region" description="Helical" evidence="1">
    <location>
        <begin position="262"/>
        <end position="280"/>
    </location>
</feature>
<feature type="transmembrane region" description="Helical" evidence="1">
    <location>
        <begin position="190"/>
        <end position="206"/>
    </location>
</feature>
<feature type="transmembrane region" description="Helical" evidence="1">
    <location>
        <begin position="55"/>
        <end position="73"/>
    </location>
</feature>
<keyword evidence="1" id="KW-0812">Transmembrane</keyword>
<evidence type="ECO:0008006" key="4">
    <source>
        <dbReference type="Google" id="ProtNLM"/>
    </source>
</evidence>
<accession>A0A1S6IPV0</accession>